<comment type="catalytic activity">
    <reaction evidence="2 18 19">
        <text>(6R)-NADPHX = (6S)-NADPHX</text>
        <dbReference type="Rhea" id="RHEA:32227"/>
        <dbReference type="ChEBI" id="CHEBI:64076"/>
        <dbReference type="ChEBI" id="CHEBI:64077"/>
        <dbReference type="EC" id="5.1.99.6"/>
    </reaction>
</comment>
<dbReference type="Gene3D" id="3.40.1190.20">
    <property type="match status" value="1"/>
</dbReference>
<dbReference type="eggNOG" id="COG0063">
    <property type="taxonomic scope" value="Bacteria"/>
</dbReference>
<evidence type="ECO:0000256" key="9">
    <source>
        <dbReference type="ARBA" id="ARBA00022958"/>
    </source>
</evidence>
<feature type="binding site" evidence="18">
    <location>
        <begin position="55"/>
        <end position="59"/>
    </location>
    <ligand>
        <name>(6S)-NADPHX</name>
        <dbReference type="ChEBI" id="CHEBI:64076"/>
    </ligand>
</feature>
<comment type="caution">
    <text evidence="18">Lacks conserved residue(s) required for the propagation of feature annotation.</text>
</comment>
<comment type="subunit">
    <text evidence="17">Homotetramer.</text>
</comment>
<feature type="binding site" evidence="18">
    <location>
        <begin position="120"/>
        <end position="126"/>
    </location>
    <ligand>
        <name>(6S)-NADPHX</name>
        <dbReference type="ChEBI" id="CHEBI:64076"/>
    </ligand>
</feature>
<comment type="function">
    <text evidence="18">Catalyzes the epimerization of the S- and R-forms of NAD(P)HX, a damaged form of NAD(P)H that is a result of enzymatic or heat-dependent hydration. This is a prerequisite for the S-specific NAD(P)H-hydrate dehydratase to allow the repair of both epimers of NAD(P)HX.</text>
</comment>
<feature type="binding site" evidence="17">
    <location>
        <position position="312"/>
    </location>
    <ligand>
        <name>(6S)-NADPHX</name>
        <dbReference type="ChEBI" id="CHEBI:64076"/>
    </ligand>
</feature>
<name>A0A1U9Z3M5_9HYPH</name>
<comment type="similarity">
    <text evidence="17">Belongs to the NnrD/CARKD family.</text>
</comment>
<evidence type="ECO:0000256" key="14">
    <source>
        <dbReference type="ARBA" id="ARBA00025153"/>
    </source>
</evidence>
<evidence type="ECO:0000256" key="13">
    <source>
        <dbReference type="ARBA" id="ARBA00023268"/>
    </source>
</evidence>
<keyword evidence="12 17" id="KW-0456">Lyase</keyword>
<dbReference type="GO" id="GO:0046872">
    <property type="term" value="F:metal ion binding"/>
    <property type="evidence" value="ECO:0007669"/>
    <property type="project" value="UniProtKB-UniRule"/>
</dbReference>
<dbReference type="NCBIfam" id="TIGR00196">
    <property type="entry name" value="yjeF_cterm"/>
    <property type="match status" value="1"/>
</dbReference>
<dbReference type="PROSITE" id="PS01050">
    <property type="entry name" value="YJEF_C_2"/>
    <property type="match status" value="1"/>
</dbReference>
<keyword evidence="10 17" id="KW-0520">NAD</keyword>
<feature type="binding site" evidence="17">
    <location>
        <begin position="401"/>
        <end position="405"/>
    </location>
    <ligand>
        <name>AMP</name>
        <dbReference type="ChEBI" id="CHEBI:456215"/>
    </ligand>
</feature>
<dbReference type="SUPFAM" id="SSF53613">
    <property type="entry name" value="Ribokinase-like"/>
    <property type="match status" value="1"/>
</dbReference>
<feature type="binding site" evidence="17">
    <location>
        <position position="249"/>
    </location>
    <ligand>
        <name>(6S)-NADPHX</name>
        <dbReference type="ChEBI" id="CHEBI:64076"/>
    </ligand>
</feature>
<dbReference type="STRING" id="1122214.Mame_02984"/>
<evidence type="ECO:0000256" key="10">
    <source>
        <dbReference type="ARBA" id="ARBA00023027"/>
    </source>
</evidence>
<feature type="binding site" evidence="17">
    <location>
        <position position="431"/>
    </location>
    <ligand>
        <name>(6S)-NADPHX</name>
        <dbReference type="ChEBI" id="CHEBI:64076"/>
    </ligand>
</feature>
<dbReference type="CDD" id="cd01171">
    <property type="entry name" value="YXKO-related"/>
    <property type="match status" value="1"/>
</dbReference>
<dbReference type="SUPFAM" id="SSF64153">
    <property type="entry name" value="YjeF N-terminal domain-like"/>
    <property type="match status" value="1"/>
</dbReference>
<evidence type="ECO:0000256" key="18">
    <source>
        <dbReference type="HAMAP-Rule" id="MF_01966"/>
    </source>
</evidence>
<dbReference type="InterPro" id="IPR029056">
    <property type="entry name" value="Ribokinase-like"/>
</dbReference>
<evidence type="ECO:0000313" key="22">
    <source>
        <dbReference type="EMBL" id="AQZ52305.1"/>
    </source>
</evidence>
<dbReference type="EC" id="5.1.99.6" evidence="19"/>
<comment type="catalytic activity">
    <reaction evidence="15 17 19">
        <text>(6S)-NADHX + ADP = AMP + phosphate + NADH + H(+)</text>
        <dbReference type="Rhea" id="RHEA:32223"/>
        <dbReference type="ChEBI" id="CHEBI:15378"/>
        <dbReference type="ChEBI" id="CHEBI:43474"/>
        <dbReference type="ChEBI" id="CHEBI:57945"/>
        <dbReference type="ChEBI" id="CHEBI:64074"/>
        <dbReference type="ChEBI" id="CHEBI:456215"/>
        <dbReference type="ChEBI" id="CHEBI:456216"/>
        <dbReference type="EC" id="4.2.1.136"/>
    </reaction>
</comment>
<comment type="cofactor">
    <cofactor evidence="17">
        <name>Mg(2+)</name>
        <dbReference type="ChEBI" id="CHEBI:18420"/>
    </cofactor>
</comment>
<feature type="domain" description="YjeF C-terminal" evidence="20">
    <location>
        <begin position="214"/>
        <end position="485"/>
    </location>
</feature>
<proteinExistence type="inferred from homology"/>
<evidence type="ECO:0000256" key="8">
    <source>
        <dbReference type="ARBA" id="ARBA00022857"/>
    </source>
</evidence>
<dbReference type="GO" id="GO:0052856">
    <property type="term" value="F:NAD(P)HX epimerase activity"/>
    <property type="evidence" value="ECO:0007669"/>
    <property type="project" value="UniProtKB-UniRule"/>
</dbReference>
<feature type="binding site" evidence="18">
    <location>
        <position position="116"/>
    </location>
    <ligand>
        <name>K(+)</name>
        <dbReference type="ChEBI" id="CHEBI:29103"/>
    </ligand>
</feature>
<feature type="domain" description="YjeF N-terminal" evidence="21">
    <location>
        <begin position="8"/>
        <end position="204"/>
    </location>
</feature>
<evidence type="ECO:0000259" key="20">
    <source>
        <dbReference type="PROSITE" id="PS51383"/>
    </source>
</evidence>
<evidence type="ECO:0000256" key="3">
    <source>
        <dbReference type="ARBA" id="ARBA00006001"/>
    </source>
</evidence>
<dbReference type="KEGG" id="mmed:Mame_02984"/>
<evidence type="ECO:0000256" key="7">
    <source>
        <dbReference type="ARBA" id="ARBA00022840"/>
    </source>
</evidence>
<dbReference type="PANTHER" id="PTHR12592:SF0">
    <property type="entry name" value="ATP-DEPENDENT (S)-NAD(P)H-HYDRATE DEHYDRATASE"/>
    <property type="match status" value="1"/>
</dbReference>
<protein>
    <recommendedName>
        <fullName evidence="19">Bifunctional NAD(P)H-hydrate repair enzyme</fullName>
    </recommendedName>
    <alternativeName>
        <fullName evidence="19">Nicotinamide nucleotide repair protein</fullName>
    </alternativeName>
    <domain>
        <recommendedName>
            <fullName evidence="19">ADP-dependent (S)-NAD(P)H-hydrate dehydratase</fullName>
            <ecNumber evidence="19">4.2.1.136</ecNumber>
        </recommendedName>
        <alternativeName>
            <fullName evidence="19">ADP-dependent NAD(P)HX dehydratase</fullName>
        </alternativeName>
    </domain>
    <domain>
        <recommendedName>
            <fullName evidence="19">NAD(P)H-hydrate epimerase</fullName>
            <ecNumber evidence="19">5.1.99.6</ecNumber>
        </recommendedName>
    </domain>
</protein>
<dbReference type="GO" id="GO:0110051">
    <property type="term" value="P:metabolite repair"/>
    <property type="evidence" value="ECO:0007669"/>
    <property type="project" value="TreeGrafter"/>
</dbReference>
<dbReference type="EC" id="4.2.1.136" evidence="19"/>
<dbReference type="Proteomes" id="UP000191135">
    <property type="component" value="Chromosome"/>
</dbReference>
<dbReference type="PIRSF" id="PIRSF017184">
    <property type="entry name" value="Nnr"/>
    <property type="match status" value="1"/>
</dbReference>
<comment type="similarity">
    <text evidence="18">Belongs to the NnrE/AIBP family.</text>
</comment>
<evidence type="ECO:0000256" key="17">
    <source>
        <dbReference type="HAMAP-Rule" id="MF_01965"/>
    </source>
</evidence>
<evidence type="ECO:0000256" key="15">
    <source>
        <dbReference type="ARBA" id="ARBA00048238"/>
    </source>
</evidence>
<dbReference type="eggNOG" id="COG0062">
    <property type="taxonomic scope" value="Bacteria"/>
</dbReference>
<accession>A0A1U9Z3M5</accession>
<dbReference type="GO" id="GO:0046496">
    <property type="term" value="P:nicotinamide nucleotide metabolic process"/>
    <property type="evidence" value="ECO:0007669"/>
    <property type="project" value="UniProtKB-UniRule"/>
</dbReference>
<evidence type="ECO:0000256" key="12">
    <source>
        <dbReference type="ARBA" id="ARBA00023239"/>
    </source>
</evidence>
<feature type="binding site" evidence="17">
    <location>
        <position position="364"/>
    </location>
    <ligand>
        <name>(6S)-NADPHX</name>
        <dbReference type="ChEBI" id="CHEBI:64076"/>
    </ligand>
</feature>
<dbReference type="PROSITE" id="PS51385">
    <property type="entry name" value="YJEF_N"/>
    <property type="match status" value="1"/>
</dbReference>
<keyword evidence="9 18" id="KW-0630">Potassium</keyword>
<evidence type="ECO:0000313" key="23">
    <source>
        <dbReference type="Proteomes" id="UP000191135"/>
    </source>
</evidence>
<comment type="catalytic activity">
    <reaction evidence="16 17 19">
        <text>(6S)-NADPHX + ADP = AMP + phosphate + NADPH + H(+)</text>
        <dbReference type="Rhea" id="RHEA:32235"/>
        <dbReference type="ChEBI" id="CHEBI:15378"/>
        <dbReference type="ChEBI" id="CHEBI:43474"/>
        <dbReference type="ChEBI" id="CHEBI:57783"/>
        <dbReference type="ChEBI" id="CHEBI:64076"/>
        <dbReference type="ChEBI" id="CHEBI:456215"/>
        <dbReference type="ChEBI" id="CHEBI:456216"/>
        <dbReference type="EC" id="4.2.1.136"/>
    </reaction>
</comment>
<comment type="function">
    <text evidence="14 19">Bifunctional enzyme that catalyzes the epimerization of the S- and R-forms of NAD(P)HX and the dehydration of the S-form of NAD(P)HX at the expense of ADP, which is converted to AMP. This allows the repair of both epimers of NAD(P)HX, a damaged form of NAD(P)H that is a result of enzymatic or heat-dependent hydration.</text>
</comment>
<dbReference type="Pfam" id="PF03853">
    <property type="entry name" value="YjeF_N"/>
    <property type="match status" value="1"/>
</dbReference>
<keyword evidence="6 17" id="KW-0547">Nucleotide-binding</keyword>
<comment type="function">
    <text evidence="17">Catalyzes the dehydration of the S-form of NAD(P)HX at the expense of ADP, which is converted to AMP. Together with NAD(P)HX epimerase, which catalyzes the epimerization of the S- and R-forms, the enzyme allows the repair of both epimers of NAD(P)HX, a damaged form of NAD(P)H that is a result of enzymatic or heat-dependent hydration.</text>
</comment>
<dbReference type="HAMAP" id="MF_01965">
    <property type="entry name" value="NADHX_dehydratase"/>
    <property type="match status" value="1"/>
</dbReference>
<dbReference type="InterPro" id="IPR036652">
    <property type="entry name" value="YjeF_N_dom_sf"/>
</dbReference>
<feature type="binding site" evidence="18">
    <location>
        <position position="56"/>
    </location>
    <ligand>
        <name>K(+)</name>
        <dbReference type="ChEBI" id="CHEBI:29103"/>
    </ligand>
</feature>
<comment type="similarity">
    <text evidence="3 19">In the N-terminal section; belongs to the NnrE/AIBP family.</text>
</comment>
<dbReference type="Pfam" id="PF01256">
    <property type="entry name" value="Carb_kinase"/>
    <property type="match status" value="1"/>
</dbReference>
<sequence length="489" mass="50161">MLMTPEEMGRADALAAESGIDSYALMVSAGRAVAACLLRCYPAAQRAVVLCGPGNNGGDGYVAARAFAETGMKVALFHLGDPARLSGDALRARQDCGMDSAGLDGFRPEQGDVIIDALFGAGLARPLSDEIAAVIARAEGLPVIAVDLPSGVSGLTGQVLGAAFTASHTVTFMAAKPGHYLLPGRAHCGRLEMFDIGIPRRILAEAAGDHHLNTPALWADSLPRAGADSHKFSRGHLGVFSGGASATGAARLAAMAGLKAGAGLVTIAAAPQAILVNAAHLTAIMLKRIEDVSALRDWIADKRLSAFVLGPGFGISAETRDFAETLIGRPLVLDADGLTAFAEQPEALFDRLEAAPETCVMTPHAGEFARLFPDLAEDSDLGKPEKALRAARRAHAVVLYKGADTVIASPDGRIAINANAPPWLATAGSGDVLSGTIGGLLAQGVPAFEAAAAGAWLHGEAGNRAGAGLTAEDLPTHLPSIHEIIDNGR</sequence>
<keyword evidence="7 17" id="KW-0067">ATP-binding</keyword>
<evidence type="ECO:0000256" key="4">
    <source>
        <dbReference type="ARBA" id="ARBA00009524"/>
    </source>
</evidence>
<reference evidence="22 23" key="1">
    <citation type="submission" date="2017-03" db="EMBL/GenBank/DDBJ databases">
        <title>Foreign affairs: Plasmid Transfer between Roseobacters and Rhizobia.</title>
        <authorList>
            <person name="Bartling P."/>
            <person name="Bunk B."/>
            <person name="Overmann J."/>
            <person name="Brinkmann H."/>
            <person name="Petersen J."/>
        </authorList>
    </citation>
    <scope>NUCLEOTIDE SEQUENCE [LARGE SCALE GENOMIC DNA]</scope>
    <source>
        <strain evidence="22 23">MACL11</strain>
    </source>
</reference>
<evidence type="ECO:0000256" key="6">
    <source>
        <dbReference type="ARBA" id="ARBA00022741"/>
    </source>
</evidence>
<evidence type="ECO:0000256" key="2">
    <source>
        <dbReference type="ARBA" id="ARBA00000909"/>
    </source>
</evidence>
<dbReference type="HAMAP" id="MF_01966">
    <property type="entry name" value="NADHX_epimerase"/>
    <property type="match status" value="1"/>
</dbReference>
<dbReference type="InterPro" id="IPR004443">
    <property type="entry name" value="YjeF_N_dom"/>
</dbReference>
<evidence type="ECO:0000256" key="19">
    <source>
        <dbReference type="PIRNR" id="PIRNR017184"/>
    </source>
</evidence>
<dbReference type="InterPro" id="IPR000631">
    <property type="entry name" value="CARKD"/>
</dbReference>
<keyword evidence="13" id="KW-0511">Multifunctional enzyme</keyword>
<dbReference type="InterPro" id="IPR030677">
    <property type="entry name" value="Nnr"/>
</dbReference>
<keyword evidence="8 17" id="KW-0521">NADP</keyword>
<feature type="binding site" evidence="18">
    <location>
        <position position="150"/>
    </location>
    <ligand>
        <name>K(+)</name>
        <dbReference type="ChEBI" id="CHEBI:29103"/>
    </ligand>
</feature>
<evidence type="ECO:0000256" key="16">
    <source>
        <dbReference type="ARBA" id="ARBA00049209"/>
    </source>
</evidence>
<feature type="binding site" evidence="17">
    <location>
        <position position="430"/>
    </location>
    <ligand>
        <name>AMP</name>
        <dbReference type="ChEBI" id="CHEBI:456215"/>
    </ligand>
</feature>
<evidence type="ECO:0000259" key="21">
    <source>
        <dbReference type="PROSITE" id="PS51385"/>
    </source>
</evidence>
<dbReference type="EMBL" id="CP020330">
    <property type="protein sequence ID" value="AQZ52305.1"/>
    <property type="molecule type" value="Genomic_DNA"/>
</dbReference>
<dbReference type="GO" id="GO:0052855">
    <property type="term" value="F:ADP-dependent NAD(P)H-hydrate dehydratase activity"/>
    <property type="evidence" value="ECO:0007669"/>
    <property type="project" value="UniProtKB-UniRule"/>
</dbReference>
<feature type="binding site" evidence="18">
    <location>
        <position position="147"/>
    </location>
    <ligand>
        <name>(6S)-NADPHX</name>
        <dbReference type="ChEBI" id="CHEBI:64076"/>
    </ligand>
</feature>
<dbReference type="AlphaFoldDB" id="A0A1U9Z3M5"/>
<evidence type="ECO:0000256" key="1">
    <source>
        <dbReference type="ARBA" id="ARBA00000013"/>
    </source>
</evidence>
<dbReference type="PROSITE" id="PS51383">
    <property type="entry name" value="YJEF_C_3"/>
    <property type="match status" value="1"/>
</dbReference>
<dbReference type="PANTHER" id="PTHR12592">
    <property type="entry name" value="ATP-DEPENDENT (S)-NAD(P)H-HYDRATE DEHYDRATASE FAMILY MEMBER"/>
    <property type="match status" value="1"/>
</dbReference>
<keyword evidence="11 18" id="KW-0413">Isomerase</keyword>
<comment type="cofactor">
    <cofactor evidence="18 19">
        <name>K(+)</name>
        <dbReference type="ChEBI" id="CHEBI:29103"/>
    </cofactor>
    <text evidence="18 19">Binds 1 potassium ion per subunit.</text>
</comment>
<keyword evidence="23" id="KW-1185">Reference proteome</keyword>
<dbReference type="GO" id="GO:0005524">
    <property type="term" value="F:ATP binding"/>
    <property type="evidence" value="ECO:0007669"/>
    <property type="project" value="UniProtKB-UniRule"/>
</dbReference>
<dbReference type="NCBIfam" id="TIGR00197">
    <property type="entry name" value="yjeF_nterm"/>
    <property type="match status" value="1"/>
</dbReference>
<evidence type="ECO:0000256" key="5">
    <source>
        <dbReference type="ARBA" id="ARBA00022723"/>
    </source>
</evidence>
<comment type="catalytic activity">
    <reaction evidence="1 18 19">
        <text>(6R)-NADHX = (6S)-NADHX</text>
        <dbReference type="Rhea" id="RHEA:32215"/>
        <dbReference type="ChEBI" id="CHEBI:64074"/>
        <dbReference type="ChEBI" id="CHEBI:64075"/>
        <dbReference type="EC" id="5.1.99.6"/>
    </reaction>
</comment>
<keyword evidence="5 18" id="KW-0479">Metal-binding</keyword>
<evidence type="ECO:0000256" key="11">
    <source>
        <dbReference type="ARBA" id="ARBA00023235"/>
    </source>
</evidence>
<dbReference type="Gene3D" id="3.40.50.10260">
    <property type="entry name" value="YjeF N-terminal domain"/>
    <property type="match status" value="1"/>
</dbReference>
<gene>
    <name evidence="22" type="primary">nnr</name>
    <name evidence="17" type="synonym">nnrD</name>
    <name evidence="18" type="synonym">nnrE</name>
    <name evidence="22" type="ORF">Mame_02984</name>
</gene>
<dbReference type="InterPro" id="IPR017953">
    <property type="entry name" value="Carbohydrate_kinase_pred_CS"/>
</dbReference>
<organism evidence="22 23">
    <name type="scientific">Martelella mediterranea DSM 17316</name>
    <dbReference type="NCBI Taxonomy" id="1122214"/>
    <lineage>
        <taxon>Bacteria</taxon>
        <taxon>Pseudomonadati</taxon>
        <taxon>Pseudomonadota</taxon>
        <taxon>Alphaproteobacteria</taxon>
        <taxon>Hyphomicrobiales</taxon>
        <taxon>Aurantimonadaceae</taxon>
        <taxon>Martelella</taxon>
    </lineage>
</organism>
<comment type="similarity">
    <text evidence="4 19">In the C-terminal section; belongs to the NnrD/CARKD family.</text>
</comment>